<organism evidence="10 11">
    <name type="scientific">Podarcis muralis</name>
    <name type="common">Wall lizard</name>
    <name type="synonym">Lacerta muralis</name>
    <dbReference type="NCBI Taxonomy" id="64176"/>
    <lineage>
        <taxon>Eukaryota</taxon>
        <taxon>Metazoa</taxon>
        <taxon>Chordata</taxon>
        <taxon>Craniata</taxon>
        <taxon>Vertebrata</taxon>
        <taxon>Euteleostomi</taxon>
        <taxon>Lepidosauria</taxon>
        <taxon>Squamata</taxon>
        <taxon>Bifurcata</taxon>
        <taxon>Unidentata</taxon>
        <taxon>Episquamata</taxon>
        <taxon>Laterata</taxon>
        <taxon>Lacertibaenia</taxon>
        <taxon>Lacertidae</taxon>
        <taxon>Podarcis</taxon>
    </lineage>
</organism>
<dbReference type="SUPFAM" id="SSF57850">
    <property type="entry name" value="RING/U-box"/>
    <property type="match status" value="1"/>
</dbReference>
<dbReference type="InterPro" id="IPR017907">
    <property type="entry name" value="Znf_RING_CS"/>
</dbReference>
<evidence type="ECO:0000259" key="9">
    <source>
        <dbReference type="PROSITE" id="PS50089"/>
    </source>
</evidence>
<proteinExistence type="predicted"/>
<sequence length="200" mass="22163">MALLLPAIDLQPEARMVECGICYEAYKEASSGQVPKLLWCCHSLCLACLRKLVCQNTAFSFVVCPFCRMVTLVPEAGLQALRNDEALLREIAPQREWKLEDREELGDSKDSPGALDLPLRDKVRQPLRASGSTEAADSTFKECISHCCCCCCGESNSCGSLLPALWGLLRSAPSQRDSESVPFLPMMAFESHFNSWVRLL</sequence>
<accession>A0A670KAP9</accession>
<protein>
    <recommendedName>
        <fullName evidence="2">E3 ubiquitin-protein ligase RNF182</fullName>
    </recommendedName>
    <alternativeName>
        <fullName evidence="7">RING finger protein 182</fullName>
    </alternativeName>
    <alternativeName>
        <fullName evidence="6">RING-type E3 ubiquitin transferase RNF182</fullName>
    </alternativeName>
</protein>
<keyword evidence="3" id="KW-0479">Metal-binding</keyword>
<reference evidence="10" key="1">
    <citation type="submission" date="2025-08" db="UniProtKB">
        <authorList>
            <consortium name="Ensembl"/>
        </authorList>
    </citation>
    <scope>IDENTIFICATION</scope>
</reference>
<reference evidence="10" key="2">
    <citation type="submission" date="2025-09" db="UniProtKB">
        <authorList>
            <consortium name="Ensembl"/>
        </authorList>
    </citation>
    <scope>IDENTIFICATION</scope>
</reference>
<evidence type="ECO:0000256" key="3">
    <source>
        <dbReference type="ARBA" id="ARBA00022723"/>
    </source>
</evidence>
<name>A0A670KAP9_PODMU</name>
<dbReference type="InterPro" id="IPR013083">
    <property type="entry name" value="Znf_RING/FYVE/PHD"/>
</dbReference>
<dbReference type="InterPro" id="IPR001841">
    <property type="entry name" value="Znf_RING"/>
</dbReference>
<evidence type="ECO:0000256" key="4">
    <source>
        <dbReference type="ARBA" id="ARBA00022771"/>
    </source>
</evidence>
<evidence type="ECO:0000256" key="5">
    <source>
        <dbReference type="ARBA" id="ARBA00022833"/>
    </source>
</evidence>
<evidence type="ECO:0000256" key="1">
    <source>
        <dbReference type="ARBA" id="ARBA00011482"/>
    </source>
</evidence>
<evidence type="ECO:0000313" key="11">
    <source>
        <dbReference type="Proteomes" id="UP000472272"/>
    </source>
</evidence>
<evidence type="ECO:0000256" key="2">
    <source>
        <dbReference type="ARBA" id="ARBA00014050"/>
    </source>
</evidence>
<dbReference type="PROSITE" id="PS50089">
    <property type="entry name" value="ZF_RING_2"/>
    <property type="match status" value="1"/>
</dbReference>
<evidence type="ECO:0000256" key="8">
    <source>
        <dbReference type="PROSITE-ProRule" id="PRU00175"/>
    </source>
</evidence>
<keyword evidence="5" id="KW-0862">Zinc</keyword>
<keyword evidence="11" id="KW-1185">Reference proteome</keyword>
<dbReference type="GeneTree" id="ENSGT00960000190875"/>
<comment type="subunit">
    <text evidence="1">Interacts with ATP6V0C.</text>
</comment>
<dbReference type="AlphaFoldDB" id="A0A670KAP9"/>
<keyword evidence="4 8" id="KW-0863">Zinc-finger</keyword>
<dbReference type="GO" id="GO:0008270">
    <property type="term" value="F:zinc ion binding"/>
    <property type="evidence" value="ECO:0007669"/>
    <property type="project" value="UniProtKB-KW"/>
</dbReference>
<dbReference type="InterPro" id="IPR042285">
    <property type="entry name" value="RNF182"/>
</dbReference>
<evidence type="ECO:0000313" key="10">
    <source>
        <dbReference type="Ensembl" id="ENSPMRP00000034588.1"/>
    </source>
</evidence>
<dbReference type="Gene3D" id="3.30.40.10">
    <property type="entry name" value="Zinc/RING finger domain, C3HC4 (zinc finger)"/>
    <property type="match status" value="1"/>
</dbReference>
<dbReference type="PROSITE" id="PS00518">
    <property type="entry name" value="ZF_RING_1"/>
    <property type="match status" value="1"/>
</dbReference>
<dbReference type="Proteomes" id="UP000472272">
    <property type="component" value="Unplaced"/>
</dbReference>
<evidence type="ECO:0000256" key="6">
    <source>
        <dbReference type="ARBA" id="ARBA00030086"/>
    </source>
</evidence>
<feature type="domain" description="RING-type" evidence="9">
    <location>
        <begin position="19"/>
        <end position="68"/>
    </location>
</feature>
<dbReference type="PANTHER" id="PTHR46675">
    <property type="entry name" value="E3 UBIQUITIN-PROTEIN LIGASE RNF182"/>
    <property type="match status" value="1"/>
</dbReference>
<dbReference type="SMART" id="SM00184">
    <property type="entry name" value="RING"/>
    <property type="match status" value="1"/>
</dbReference>
<dbReference type="PANTHER" id="PTHR46675:SF4">
    <property type="entry name" value="E3 UBIQUITIN-PROTEIN LIGASE RNF182"/>
    <property type="match status" value="1"/>
</dbReference>
<evidence type="ECO:0000256" key="7">
    <source>
        <dbReference type="ARBA" id="ARBA00031239"/>
    </source>
</evidence>
<dbReference type="Ensembl" id="ENSPMRT00000036691.1">
    <property type="protein sequence ID" value="ENSPMRP00000034588.1"/>
    <property type="gene ID" value="ENSPMRG00000022433.1"/>
</dbReference>